<dbReference type="Pfam" id="PF14299">
    <property type="entry name" value="PP2"/>
    <property type="match status" value="1"/>
</dbReference>
<evidence type="ECO:0000313" key="3">
    <source>
        <dbReference type="Proteomes" id="UP001289374"/>
    </source>
</evidence>
<dbReference type="PANTHER" id="PTHR32278:SF11">
    <property type="entry name" value="F-BOX DOMAIN-CONTAINING PROTEIN"/>
    <property type="match status" value="1"/>
</dbReference>
<protein>
    <submittedName>
        <fullName evidence="2">F-box protein PP2-B15</fullName>
    </submittedName>
</protein>
<accession>A0AAE1WYV8</accession>
<gene>
    <name evidence="2" type="ORF">Sango_0956500</name>
</gene>
<dbReference type="Proteomes" id="UP001289374">
    <property type="component" value="Unassembled WGS sequence"/>
</dbReference>
<dbReference type="EMBL" id="JACGWL010000005">
    <property type="protein sequence ID" value="KAK4402158.1"/>
    <property type="molecule type" value="Genomic_DNA"/>
</dbReference>
<proteinExistence type="predicted"/>
<dbReference type="AlphaFoldDB" id="A0AAE1WYV8"/>
<evidence type="ECO:0000256" key="1">
    <source>
        <dbReference type="SAM" id="MobiDB-lite"/>
    </source>
</evidence>
<keyword evidence="3" id="KW-1185">Reference proteome</keyword>
<comment type="caution">
    <text evidence="2">The sequence shown here is derived from an EMBL/GenBank/DDBJ whole genome shotgun (WGS) entry which is preliminary data.</text>
</comment>
<organism evidence="2 3">
    <name type="scientific">Sesamum angolense</name>
    <dbReference type="NCBI Taxonomy" id="2727404"/>
    <lineage>
        <taxon>Eukaryota</taxon>
        <taxon>Viridiplantae</taxon>
        <taxon>Streptophyta</taxon>
        <taxon>Embryophyta</taxon>
        <taxon>Tracheophyta</taxon>
        <taxon>Spermatophyta</taxon>
        <taxon>Magnoliopsida</taxon>
        <taxon>eudicotyledons</taxon>
        <taxon>Gunneridae</taxon>
        <taxon>Pentapetalae</taxon>
        <taxon>asterids</taxon>
        <taxon>lamiids</taxon>
        <taxon>Lamiales</taxon>
        <taxon>Pedaliaceae</taxon>
        <taxon>Sesamum</taxon>
    </lineage>
</organism>
<name>A0AAE1WYV8_9LAMI</name>
<reference evidence="2" key="1">
    <citation type="submission" date="2020-06" db="EMBL/GenBank/DDBJ databases">
        <authorList>
            <person name="Li T."/>
            <person name="Hu X."/>
            <person name="Zhang T."/>
            <person name="Song X."/>
            <person name="Zhang H."/>
            <person name="Dai N."/>
            <person name="Sheng W."/>
            <person name="Hou X."/>
            <person name="Wei L."/>
        </authorList>
    </citation>
    <scope>NUCLEOTIDE SEQUENCE</scope>
    <source>
        <strain evidence="2">K16</strain>
        <tissue evidence="2">Leaf</tissue>
    </source>
</reference>
<evidence type="ECO:0000313" key="2">
    <source>
        <dbReference type="EMBL" id="KAK4402158.1"/>
    </source>
</evidence>
<sequence>MAEALPEDCLSHVISFTFSLATPAVLPLSPGVSAAQPTPTSPGRNSCRGITARLSPSRLLRWSSLPLRNCLASFPLLPSLVMGGRRFPEAVELIMLCWLDIRGKINTRMLSPNTTYGAYLVIQLANRAFGLGALPFEVSIEVGDYKTRGRICMKRDECKSAETLHEGEEGVLHARGDGWLEVELGEFYNNGNEKEAATASPHPPELGDITVAQNSLGDVAVSLQRGRPRVAPIRCPLLEGARPNPGAVALDLGDVASAPGAVAGNVFRPGPDRPVRPEPAMCPVRSMPPAWSNPVRTGQNR</sequence>
<reference evidence="2" key="2">
    <citation type="journal article" date="2024" name="Plant">
        <title>Genomic evolution and insights into agronomic trait innovations of Sesamum species.</title>
        <authorList>
            <person name="Miao H."/>
            <person name="Wang L."/>
            <person name="Qu L."/>
            <person name="Liu H."/>
            <person name="Sun Y."/>
            <person name="Le M."/>
            <person name="Wang Q."/>
            <person name="Wei S."/>
            <person name="Zheng Y."/>
            <person name="Lin W."/>
            <person name="Duan Y."/>
            <person name="Cao H."/>
            <person name="Xiong S."/>
            <person name="Wang X."/>
            <person name="Wei L."/>
            <person name="Li C."/>
            <person name="Ma Q."/>
            <person name="Ju M."/>
            <person name="Zhao R."/>
            <person name="Li G."/>
            <person name="Mu C."/>
            <person name="Tian Q."/>
            <person name="Mei H."/>
            <person name="Zhang T."/>
            <person name="Gao T."/>
            <person name="Zhang H."/>
        </authorList>
    </citation>
    <scope>NUCLEOTIDE SEQUENCE</scope>
    <source>
        <strain evidence="2">K16</strain>
    </source>
</reference>
<dbReference type="InterPro" id="IPR025886">
    <property type="entry name" value="PP2-like"/>
</dbReference>
<feature type="region of interest" description="Disordered" evidence="1">
    <location>
        <begin position="270"/>
        <end position="301"/>
    </location>
</feature>
<dbReference type="PANTHER" id="PTHR32278">
    <property type="entry name" value="F-BOX DOMAIN-CONTAINING PROTEIN"/>
    <property type="match status" value="1"/>
</dbReference>